<comment type="caution">
    <text evidence="2">The sequence shown here is derived from an EMBL/GenBank/DDBJ whole genome shotgun (WGS) entry which is preliminary data.</text>
</comment>
<dbReference type="GO" id="GO:0030544">
    <property type="term" value="F:Hsp70 protein binding"/>
    <property type="evidence" value="ECO:0007669"/>
    <property type="project" value="TreeGrafter"/>
</dbReference>
<evidence type="ECO:0000313" key="3">
    <source>
        <dbReference type="Proteomes" id="UP001438707"/>
    </source>
</evidence>
<gene>
    <name evidence="2" type="ORF">WJX74_004309</name>
</gene>
<name>A0AAW1QJS9_9CHLO</name>
<evidence type="ECO:0000256" key="1">
    <source>
        <dbReference type="SAM" id="MobiDB-lite"/>
    </source>
</evidence>
<accession>A0AAW1QJS9</accession>
<feature type="region of interest" description="Disordered" evidence="1">
    <location>
        <begin position="24"/>
        <end position="53"/>
    </location>
</feature>
<dbReference type="EMBL" id="JALJOS010000037">
    <property type="protein sequence ID" value="KAK9821503.1"/>
    <property type="molecule type" value="Genomic_DNA"/>
</dbReference>
<dbReference type="Proteomes" id="UP001438707">
    <property type="component" value="Unassembled WGS sequence"/>
</dbReference>
<dbReference type="InterPro" id="IPR019399">
    <property type="entry name" value="Parkin_co-regulated_protein"/>
</dbReference>
<sequence length="312" mass="35120">MADQPDVAGALFTRQYRAVKLVGKPAQRHAPPGTGSCFDRSQALNDPTRAGDHPHFSIQKQDLPCWSRATCSYVLPLEKPVTNQFLLSGQSMFVKSKRPSTVSLLRPHPPRAGAYARRANPPNTAFRRFYERGDLPIAVEHRGMKNVISWKVNVAKLDYHHYLPIFFDGIRETQEPYRFLAVKGVEDMLKAGGSKILPVIPQLIIPIKTALNTRDEQVICITLQLLQKLVCSADLIGEALVPYYRQLLPIFNLYKSKNKNIGDRIDYGQREANCLGSLISETLALFEQKGGEDAFINIKYMIPTYESCINFA</sequence>
<evidence type="ECO:0000313" key="2">
    <source>
        <dbReference type="EMBL" id="KAK9821503.1"/>
    </source>
</evidence>
<dbReference type="AlphaFoldDB" id="A0AAW1QJS9"/>
<dbReference type="PANTHER" id="PTHR21207">
    <property type="entry name" value="PARKIN COREGULATED GENE PROTEIN PARK2 COREGULATED"/>
    <property type="match status" value="1"/>
</dbReference>
<keyword evidence="3" id="KW-1185">Reference proteome</keyword>
<dbReference type="InterPro" id="IPR016024">
    <property type="entry name" value="ARM-type_fold"/>
</dbReference>
<dbReference type="PANTHER" id="PTHR21207:SF2">
    <property type="entry name" value="PARKIN COREGULATED GENE PROTEIN"/>
    <property type="match status" value="1"/>
</dbReference>
<organism evidence="2 3">
    <name type="scientific">Apatococcus lobatus</name>
    <dbReference type="NCBI Taxonomy" id="904363"/>
    <lineage>
        <taxon>Eukaryota</taxon>
        <taxon>Viridiplantae</taxon>
        <taxon>Chlorophyta</taxon>
        <taxon>core chlorophytes</taxon>
        <taxon>Trebouxiophyceae</taxon>
        <taxon>Chlorellales</taxon>
        <taxon>Chlorellaceae</taxon>
        <taxon>Apatococcus</taxon>
    </lineage>
</organism>
<evidence type="ECO:0008006" key="4">
    <source>
        <dbReference type="Google" id="ProtNLM"/>
    </source>
</evidence>
<dbReference type="Pfam" id="PF10274">
    <property type="entry name" value="ParcG"/>
    <property type="match status" value="1"/>
</dbReference>
<proteinExistence type="predicted"/>
<protein>
    <recommendedName>
        <fullName evidence="4">Parkin co-regulated protein</fullName>
    </recommendedName>
</protein>
<dbReference type="GO" id="GO:0051879">
    <property type="term" value="F:Hsp90 protein binding"/>
    <property type="evidence" value="ECO:0007669"/>
    <property type="project" value="TreeGrafter"/>
</dbReference>
<reference evidence="2 3" key="1">
    <citation type="journal article" date="2024" name="Nat. Commun.">
        <title>Phylogenomics reveals the evolutionary origins of lichenization in chlorophyte algae.</title>
        <authorList>
            <person name="Puginier C."/>
            <person name="Libourel C."/>
            <person name="Otte J."/>
            <person name="Skaloud P."/>
            <person name="Haon M."/>
            <person name="Grisel S."/>
            <person name="Petersen M."/>
            <person name="Berrin J.G."/>
            <person name="Delaux P.M."/>
            <person name="Dal Grande F."/>
            <person name="Keller J."/>
        </authorList>
    </citation>
    <scope>NUCLEOTIDE SEQUENCE [LARGE SCALE GENOMIC DNA]</scope>
    <source>
        <strain evidence="2 3">SAG 2145</strain>
    </source>
</reference>
<dbReference type="SUPFAM" id="SSF48371">
    <property type="entry name" value="ARM repeat"/>
    <property type="match status" value="1"/>
</dbReference>